<evidence type="ECO:0000256" key="8">
    <source>
        <dbReference type="ARBA" id="ARBA00023242"/>
    </source>
</evidence>
<evidence type="ECO:0000259" key="11">
    <source>
        <dbReference type="PROSITE" id="PS50157"/>
    </source>
</evidence>
<keyword evidence="3" id="KW-0677">Repeat</keyword>
<evidence type="ECO:0000256" key="10">
    <source>
        <dbReference type="SAM" id="MobiDB-lite"/>
    </source>
</evidence>
<dbReference type="Pfam" id="PF00096">
    <property type="entry name" value="zf-C2H2"/>
    <property type="match status" value="2"/>
</dbReference>
<keyword evidence="6" id="KW-0805">Transcription regulation</keyword>
<feature type="domain" description="C2H2-type" evidence="11">
    <location>
        <begin position="137"/>
        <end position="166"/>
    </location>
</feature>
<evidence type="ECO:0000256" key="4">
    <source>
        <dbReference type="ARBA" id="ARBA00022771"/>
    </source>
</evidence>
<proteinExistence type="predicted"/>
<protein>
    <recommendedName>
        <fullName evidence="11">C2H2-type domain-containing protein</fullName>
    </recommendedName>
</protein>
<dbReference type="InterPro" id="IPR036236">
    <property type="entry name" value="Znf_C2H2_sf"/>
</dbReference>
<dbReference type="InterPro" id="IPR013087">
    <property type="entry name" value="Znf_C2H2_type"/>
</dbReference>
<reference evidence="12" key="1">
    <citation type="submission" date="2021-02" db="EMBL/GenBank/DDBJ databases">
        <title>Psilocybe cubensis genome.</title>
        <authorList>
            <person name="Mckernan K.J."/>
            <person name="Crawford S."/>
            <person name="Trippe A."/>
            <person name="Kane L.T."/>
            <person name="Mclaughlin S."/>
        </authorList>
    </citation>
    <scope>NUCLEOTIDE SEQUENCE [LARGE SCALE GENOMIC DNA]</scope>
    <source>
        <strain evidence="12">MGC-MH-2018</strain>
    </source>
</reference>
<dbReference type="GO" id="GO:0000981">
    <property type="term" value="F:DNA-binding transcription factor activity, RNA polymerase II-specific"/>
    <property type="evidence" value="ECO:0007669"/>
    <property type="project" value="UniProtKB-ARBA"/>
</dbReference>
<dbReference type="PANTHER" id="PTHR46179:SF13">
    <property type="entry name" value="C2H2-TYPE DOMAIN-CONTAINING PROTEIN"/>
    <property type="match status" value="1"/>
</dbReference>
<keyword evidence="5" id="KW-0862">Zinc</keyword>
<dbReference type="GO" id="GO:0008270">
    <property type="term" value="F:zinc ion binding"/>
    <property type="evidence" value="ECO:0007669"/>
    <property type="project" value="UniProtKB-KW"/>
</dbReference>
<dbReference type="PANTHER" id="PTHR46179">
    <property type="entry name" value="ZINC FINGER PROTEIN"/>
    <property type="match status" value="1"/>
</dbReference>
<evidence type="ECO:0000256" key="7">
    <source>
        <dbReference type="ARBA" id="ARBA00023163"/>
    </source>
</evidence>
<comment type="caution">
    <text evidence="12">The sequence shown here is derived from an EMBL/GenBank/DDBJ whole genome shotgun (WGS) entry which is preliminary data.</text>
</comment>
<feature type="domain" description="C2H2-type" evidence="11">
    <location>
        <begin position="200"/>
        <end position="229"/>
    </location>
</feature>
<feature type="region of interest" description="Disordered" evidence="10">
    <location>
        <begin position="27"/>
        <end position="53"/>
    </location>
</feature>
<evidence type="ECO:0000256" key="9">
    <source>
        <dbReference type="PROSITE-ProRule" id="PRU00042"/>
    </source>
</evidence>
<dbReference type="PROSITE" id="PS50157">
    <property type="entry name" value="ZINC_FINGER_C2H2_2"/>
    <property type="match status" value="7"/>
</dbReference>
<dbReference type="SUPFAM" id="SSF57667">
    <property type="entry name" value="beta-beta-alpha zinc fingers"/>
    <property type="match status" value="3"/>
</dbReference>
<evidence type="ECO:0000256" key="1">
    <source>
        <dbReference type="ARBA" id="ARBA00004123"/>
    </source>
</evidence>
<dbReference type="AlphaFoldDB" id="A0A8H7Y7H7"/>
<dbReference type="InterPro" id="IPR051061">
    <property type="entry name" value="Zinc_finger_trans_reg"/>
</dbReference>
<comment type="subcellular location">
    <subcellularLocation>
        <location evidence="1">Nucleus</location>
    </subcellularLocation>
</comment>
<dbReference type="FunFam" id="3.30.160.60:FF:001102">
    <property type="entry name" value="Transcription factor IIIA"/>
    <property type="match status" value="1"/>
</dbReference>
<sequence>MKATQTTVLGKRKATTNDENFVLLLSPSPSTSALPSTSTLPFPERLDSDSSSKQASDTISDFIIINGKLVPHTKKCYRCTHLGCDKAYTKPSRLEEHERTHTGQRPFVCVTCGKSYLRETHLHAHARSHLPDTARPLACERPGCEKRFWTSQHLQVHHSWHDGAKPYKCTEENCSEAFPKHHLLRAHICSEHAPPGTKPYRCSHENCTKSFNTNQHLLTHQKTHDDKRYTCVHVKCLANDDQLPRYFPTWSALQTHIRTDHPPTCSHPSCNGRTFSTQANLKNHIKLHEQREVDMEVAPVCSGDESEGSSRKKRRGGEHGREWLCEYPDCGKDFKSKKAKTTHINVKHLGKRDFICEYPDCKTSFGYKHLLQRHLAKYHCRENARDTTNEELSEMEDRDPIAFDIDVITGHKYAQNAQARLQESKALRCPFPFMHDLTGENPDRRVTGNILRECDYVFNRGYDLRRHLDASHDIVLPKETIDVWVKQQKKAWQSH</sequence>
<evidence type="ECO:0000256" key="2">
    <source>
        <dbReference type="ARBA" id="ARBA00022723"/>
    </source>
</evidence>
<accession>A0A8H7Y7H7</accession>
<gene>
    <name evidence="12" type="ORF">JR316_002060</name>
</gene>
<keyword evidence="8" id="KW-0539">Nucleus</keyword>
<name>A0A8H7Y7H7_PSICU</name>
<feature type="domain" description="C2H2-type" evidence="11">
    <location>
        <begin position="167"/>
        <end position="199"/>
    </location>
</feature>
<feature type="domain" description="C2H2-type" evidence="11">
    <location>
        <begin position="354"/>
        <end position="384"/>
    </location>
</feature>
<dbReference type="FunFam" id="3.30.160.60:FF:000446">
    <property type="entry name" value="Zinc finger protein"/>
    <property type="match status" value="1"/>
</dbReference>
<feature type="domain" description="C2H2-type" evidence="11">
    <location>
        <begin position="107"/>
        <end position="134"/>
    </location>
</feature>
<evidence type="ECO:0000256" key="6">
    <source>
        <dbReference type="ARBA" id="ARBA00023015"/>
    </source>
</evidence>
<keyword evidence="4 9" id="KW-0863">Zinc-finger</keyword>
<feature type="compositionally biased region" description="Low complexity" evidence="10">
    <location>
        <begin position="27"/>
        <end position="43"/>
    </location>
</feature>
<dbReference type="Gene3D" id="3.30.160.60">
    <property type="entry name" value="Classic Zinc Finger"/>
    <property type="match status" value="5"/>
</dbReference>
<keyword evidence="7" id="KW-0804">Transcription</keyword>
<dbReference type="FunFam" id="3.30.160.60:FF:000072">
    <property type="entry name" value="zinc finger protein 143 isoform X1"/>
    <property type="match status" value="1"/>
</dbReference>
<organism evidence="12">
    <name type="scientific">Psilocybe cubensis</name>
    <name type="common">Psychedelic mushroom</name>
    <name type="synonym">Stropharia cubensis</name>
    <dbReference type="NCBI Taxonomy" id="181762"/>
    <lineage>
        <taxon>Eukaryota</taxon>
        <taxon>Fungi</taxon>
        <taxon>Dikarya</taxon>
        <taxon>Basidiomycota</taxon>
        <taxon>Agaricomycotina</taxon>
        <taxon>Agaricomycetes</taxon>
        <taxon>Agaricomycetidae</taxon>
        <taxon>Agaricales</taxon>
        <taxon>Agaricineae</taxon>
        <taxon>Strophariaceae</taxon>
        <taxon>Psilocybe</taxon>
    </lineage>
</organism>
<dbReference type="PROSITE" id="PS00028">
    <property type="entry name" value="ZINC_FINGER_C2H2_1"/>
    <property type="match status" value="6"/>
</dbReference>
<feature type="domain" description="C2H2-type" evidence="11">
    <location>
        <begin position="77"/>
        <end position="106"/>
    </location>
</feature>
<evidence type="ECO:0000313" key="12">
    <source>
        <dbReference type="EMBL" id="KAG5172558.1"/>
    </source>
</evidence>
<dbReference type="GO" id="GO:0005634">
    <property type="term" value="C:nucleus"/>
    <property type="evidence" value="ECO:0007669"/>
    <property type="project" value="UniProtKB-SubCell"/>
</dbReference>
<evidence type="ECO:0000256" key="5">
    <source>
        <dbReference type="ARBA" id="ARBA00022833"/>
    </source>
</evidence>
<dbReference type="GO" id="GO:0000978">
    <property type="term" value="F:RNA polymerase II cis-regulatory region sequence-specific DNA binding"/>
    <property type="evidence" value="ECO:0007669"/>
    <property type="project" value="UniProtKB-ARBA"/>
</dbReference>
<evidence type="ECO:0000256" key="3">
    <source>
        <dbReference type="ARBA" id="ARBA00022737"/>
    </source>
</evidence>
<keyword evidence="2" id="KW-0479">Metal-binding</keyword>
<dbReference type="EMBL" id="JAFIQS010000002">
    <property type="protein sequence ID" value="KAG5172558.1"/>
    <property type="molecule type" value="Genomic_DNA"/>
</dbReference>
<dbReference type="SMART" id="SM00355">
    <property type="entry name" value="ZnF_C2H2"/>
    <property type="match status" value="10"/>
</dbReference>
<feature type="domain" description="C2H2-type" evidence="11">
    <location>
        <begin position="323"/>
        <end position="353"/>
    </location>
</feature>